<organism evidence="2 3">
    <name type="scientific">Candidatus Gallionella acididurans</name>
    <dbReference type="NCBI Taxonomy" id="1796491"/>
    <lineage>
        <taxon>Bacteria</taxon>
        <taxon>Pseudomonadati</taxon>
        <taxon>Pseudomonadota</taxon>
        <taxon>Betaproteobacteria</taxon>
        <taxon>Nitrosomonadales</taxon>
        <taxon>Gallionellaceae</taxon>
        <taxon>Gallionella</taxon>
    </lineage>
</organism>
<dbReference type="EMBL" id="LSLI01000034">
    <property type="protein sequence ID" value="KXS32319.1"/>
    <property type="molecule type" value="Genomic_DNA"/>
</dbReference>
<keyword evidence="1" id="KW-0472">Membrane</keyword>
<keyword evidence="1" id="KW-0812">Transmembrane</keyword>
<comment type="caution">
    <text evidence="2">The sequence shown here is derived from an EMBL/GenBank/DDBJ whole genome shotgun (WGS) entry which is preliminary data.</text>
</comment>
<sequence>MGYLGMDVESMTANDWLGVFFAVFVFTAMIYVYFMALRPANKYKFESRRSMALDDEEHIHVGEK</sequence>
<feature type="transmembrane region" description="Helical" evidence="1">
    <location>
        <begin position="16"/>
        <end position="34"/>
    </location>
</feature>
<protein>
    <submittedName>
        <fullName evidence="2">Cytochrome c oxidase, cbb3-type, subunit IVI</fullName>
    </submittedName>
</protein>
<dbReference type="AlphaFoldDB" id="A0A139BTM1"/>
<evidence type="ECO:0000313" key="3">
    <source>
        <dbReference type="Proteomes" id="UP000070578"/>
    </source>
</evidence>
<keyword evidence="1" id="KW-1133">Transmembrane helix</keyword>
<gene>
    <name evidence="2" type="ORF">AWT59_1578</name>
</gene>
<reference evidence="2 3" key="2">
    <citation type="submission" date="2016-03" db="EMBL/GenBank/DDBJ databases">
        <title>New uncultured bacterium of the family Gallionellaceae from acid mine drainage: description and reconstruction of genome based on metagenomic analysis of microbial community.</title>
        <authorList>
            <person name="Kadnikov V."/>
            <person name="Ivasenko D."/>
            <person name="Beletsky A."/>
            <person name="Mardanov A."/>
            <person name="Danilova E."/>
            <person name="Pimenov N."/>
            <person name="Karnachuk O."/>
            <person name="Ravin N."/>
        </authorList>
    </citation>
    <scope>NUCLEOTIDE SEQUENCE [LARGE SCALE GENOMIC DNA]</scope>
    <source>
        <strain evidence="2">ShG14-8</strain>
    </source>
</reference>
<proteinExistence type="predicted"/>
<accession>A0A139BTM1</accession>
<evidence type="ECO:0000313" key="2">
    <source>
        <dbReference type="EMBL" id="KXS32319.1"/>
    </source>
</evidence>
<reference evidence="2 3" key="1">
    <citation type="submission" date="2016-02" db="EMBL/GenBank/DDBJ databases">
        <authorList>
            <person name="Wen L."/>
            <person name="He K."/>
            <person name="Yang H."/>
        </authorList>
    </citation>
    <scope>NUCLEOTIDE SEQUENCE [LARGE SCALE GENOMIC DNA]</scope>
    <source>
        <strain evidence="2">ShG14-8</strain>
    </source>
</reference>
<evidence type="ECO:0000256" key="1">
    <source>
        <dbReference type="SAM" id="Phobius"/>
    </source>
</evidence>
<dbReference type="Proteomes" id="UP000070578">
    <property type="component" value="Unassembled WGS sequence"/>
</dbReference>
<name>A0A139BTM1_9PROT</name>